<sequence>MHYVNLVVFVFILLNTIAAIFTVLRRKRDIATTWAWLLVLIFLPYVGFVIYLFAGRSLSTKRMQQLNQEYARGVRAYTRQQHLSPADQDQLNSDMGLTGRELARSMWRSASAPLAMHNAFQLFTEGNAKFAALLADIDAAQVSIAVEYYTIYPDAIGTELRTHLIAALKRGVRVNVIYDAWGSLGMRDSWWSEVRSYGGQVVVFFSSKHIFTDFRLNYRDHRKIVVIDDAIAYTGGFNVGDQYLGRSAKFGNWRDTHARLEGDVVTALKIRFVMDWNATDANRPMPYPPLGVKHDDLPLLPMQVVASGPDTPQPYVKLAYAQLIMAARRRVWIQTPYLVPDETIMNALIGAATAGVDVRIMIPNMPDHPFIYRATQYYAKQLHEAGVHILHYQNGFLHAKSIICDDEVAGFGSTNCDYRSFQLNFEVTTFVYGKDATRKFAGLFTRDMQQSHLLTDADIDAQGGWLRFKQQFAHMLAPIL</sequence>
<dbReference type="HAMAP" id="MF_01916">
    <property type="entry name" value="Cardiolipin_synth_Cls"/>
    <property type="match status" value="1"/>
</dbReference>
<feature type="domain" description="PLD phosphodiesterase" evidence="14">
    <location>
        <begin position="216"/>
        <end position="243"/>
    </location>
</feature>
<evidence type="ECO:0000256" key="9">
    <source>
        <dbReference type="ARBA" id="ARBA00023136"/>
    </source>
</evidence>
<dbReference type="InterPro" id="IPR022924">
    <property type="entry name" value="Cardiolipin_synthase"/>
</dbReference>
<dbReference type="InterPro" id="IPR025202">
    <property type="entry name" value="PLD-like_dom"/>
</dbReference>
<dbReference type="Pfam" id="PF13396">
    <property type="entry name" value="PLDc_N"/>
    <property type="match status" value="1"/>
</dbReference>
<dbReference type="Proteomes" id="UP001220377">
    <property type="component" value="Chromosome"/>
</dbReference>
<comment type="subcellular location">
    <subcellularLocation>
        <location evidence="1 12">Cell membrane</location>
        <topology evidence="1 12">Multi-pass membrane protein</topology>
    </subcellularLocation>
</comment>
<keyword evidence="4 12" id="KW-0808">Transferase</keyword>
<dbReference type="NCBIfam" id="TIGR04265">
    <property type="entry name" value="bac_cardiolipin"/>
    <property type="match status" value="1"/>
</dbReference>
<evidence type="ECO:0000256" key="8">
    <source>
        <dbReference type="ARBA" id="ARBA00023098"/>
    </source>
</evidence>
<name>A0ABY7WMU5_9LACO</name>
<evidence type="ECO:0000256" key="5">
    <source>
        <dbReference type="ARBA" id="ARBA00022692"/>
    </source>
</evidence>
<reference evidence="15 16" key="1">
    <citation type="submission" date="2023-02" db="EMBL/GenBank/DDBJ databases">
        <title>Genome sequence of Lacticaseibacillus sp. KACC 23028.</title>
        <authorList>
            <person name="Kim S."/>
            <person name="Heo J."/>
            <person name="Kwon S.-W."/>
        </authorList>
    </citation>
    <scope>NUCLEOTIDE SEQUENCE [LARGE SCALE GENOMIC DNA]</scope>
    <source>
        <strain evidence="15 16">KACC 23028</strain>
    </source>
</reference>
<feature type="domain" description="PLD phosphodiesterase" evidence="14">
    <location>
        <begin position="393"/>
        <end position="420"/>
    </location>
</feature>
<evidence type="ECO:0000256" key="13">
    <source>
        <dbReference type="NCBIfam" id="TIGR04265"/>
    </source>
</evidence>
<keyword evidence="6" id="KW-0677">Repeat</keyword>
<keyword evidence="16" id="KW-1185">Reference proteome</keyword>
<evidence type="ECO:0000256" key="7">
    <source>
        <dbReference type="ARBA" id="ARBA00022989"/>
    </source>
</evidence>
<feature type="transmembrane region" description="Helical" evidence="12">
    <location>
        <begin position="36"/>
        <end position="54"/>
    </location>
</feature>
<proteinExistence type="inferred from homology"/>
<keyword evidence="3 12" id="KW-0444">Lipid biosynthesis</keyword>
<evidence type="ECO:0000259" key="14">
    <source>
        <dbReference type="PROSITE" id="PS50035"/>
    </source>
</evidence>
<dbReference type="Pfam" id="PF13091">
    <property type="entry name" value="PLDc_2"/>
    <property type="match status" value="2"/>
</dbReference>
<dbReference type="PANTHER" id="PTHR21248:SF22">
    <property type="entry name" value="PHOSPHOLIPASE D"/>
    <property type="match status" value="1"/>
</dbReference>
<protein>
    <recommendedName>
        <fullName evidence="12 13">Cardiolipin synthase</fullName>
        <shortName evidence="12">CL synthase</shortName>
        <ecNumber evidence="12 13">2.7.8.-</ecNumber>
    </recommendedName>
</protein>
<dbReference type="EC" id="2.7.8.-" evidence="12 13"/>
<dbReference type="InterPro" id="IPR027379">
    <property type="entry name" value="CLS_N"/>
</dbReference>
<comment type="function">
    <text evidence="12">Catalyzes the reversible phosphatidyl group transfer from one phosphatidylglycerol molecule to another to form cardiolipin (CL) (diphosphatidylglycerol) and glycerol.</text>
</comment>
<keyword evidence="5 12" id="KW-0812">Transmembrane</keyword>
<keyword evidence="11 12" id="KW-1208">Phospholipid metabolism</keyword>
<evidence type="ECO:0000256" key="3">
    <source>
        <dbReference type="ARBA" id="ARBA00022516"/>
    </source>
</evidence>
<gene>
    <name evidence="15" type="primary">cls</name>
    <name evidence="15" type="ORF">PQ472_06185</name>
</gene>
<keyword evidence="7 12" id="KW-1133">Transmembrane helix</keyword>
<organism evidence="15 16">
    <name type="scientific">Lacticaseibacillus pabuli</name>
    <dbReference type="NCBI Taxonomy" id="3025672"/>
    <lineage>
        <taxon>Bacteria</taxon>
        <taxon>Bacillati</taxon>
        <taxon>Bacillota</taxon>
        <taxon>Bacilli</taxon>
        <taxon>Lactobacillales</taxon>
        <taxon>Lactobacillaceae</taxon>
        <taxon>Lacticaseibacillus</taxon>
    </lineage>
</organism>
<dbReference type="CDD" id="cd09110">
    <property type="entry name" value="PLDc_CLS_1"/>
    <property type="match status" value="1"/>
</dbReference>
<evidence type="ECO:0000256" key="12">
    <source>
        <dbReference type="HAMAP-Rule" id="MF_01916"/>
    </source>
</evidence>
<accession>A0ABY7WMU5</accession>
<evidence type="ECO:0000313" key="16">
    <source>
        <dbReference type="Proteomes" id="UP001220377"/>
    </source>
</evidence>
<comment type="catalytic activity">
    <reaction evidence="12">
        <text>2 a 1,2-diacyl-sn-glycero-3-phospho-(1'-sn-glycerol) = a cardiolipin + glycerol</text>
        <dbReference type="Rhea" id="RHEA:31451"/>
        <dbReference type="ChEBI" id="CHEBI:17754"/>
        <dbReference type="ChEBI" id="CHEBI:62237"/>
        <dbReference type="ChEBI" id="CHEBI:64716"/>
    </reaction>
</comment>
<evidence type="ECO:0000256" key="10">
    <source>
        <dbReference type="ARBA" id="ARBA00023209"/>
    </source>
</evidence>
<dbReference type="Gene3D" id="3.30.870.10">
    <property type="entry name" value="Endonuclease Chain A"/>
    <property type="match status" value="2"/>
</dbReference>
<feature type="active site" evidence="12">
    <location>
        <position position="405"/>
    </location>
</feature>
<keyword evidence="10 12" id="KW-0594">Phospholipid biosynthesis</keyword>
<keyword evidence="8 12" id="KW-0443">Lipid metabolism</keyword>
<dbReference type="SUPFAM" id="SSF56024">
    <property type="entry name" value="Phospholipase D/nuclease"/>
    <property type="match status" value="2"/>
</dbReference>
<keyword evidence="2 12" id="KW-1003">Cell membrane</keyword>
<dbReference type="PROSITE" id="PS50035">
    <property type="entry name" value="PLD"/>
    <property type="match status" value="2"/>
</dbReference>
<dbReference type="InterPro" id="IPR001736">
    <property type="entry name" value="PLipase_D/transphosphatidylase"/>
</dbReference>
<feature type="active site" evidence="12">
    <location>
        <position position="223"/>
    </location>
</feature>
<dbReference type="PANTHER" id="PTHR21248">
    <property type="entry name" value="CARDIOLIPIN SYNTHASE"/>
    <property type="match status" value="1"/>
</dbReference>
<dbReference type="EMBL" id="CP117884">
    <property type="protein sequence ID" value="WDF81524.1"/>
    <property type="molecule type" value="Genomic_DNA"/>
</dbReference>
<dbReference type="SMART" id="SM00155">
    <property type="entry name" value="PLDc"/>
    <property type="match status" value="2"/>
</dbReference>
<dbReference type="CDD" id="cd09112">
    <property type="entry name" value="PLDc_CLS_2"/>
    <property type="match status" value="1"/>
</dbReference>
<feature type="active site" evidence="12">
    <location>
        <position position="400"/>
    </location>
</feature>
<evidence type="ECO:0000256" key="2">
    <source>
        <dbReference type="ARBA" id="ARBA00022475"/>
    </source>
</evidence>
<keyword evidence="9 12" id="KW-0472">Membrane</keyword>
<dbReference type="InterPro" id="IPR030874">
    <property type="entry name" value="Cardiolipin_synth_Firmi"/>
</dbReference>
<dbReference type="RefSeq" id="WP_274258357.1">
    <property type="nucleotide sequence ID" value="NZ_CP117884.1"/>
</dbReference>
<feature type="active site" evidence="12">
    <location>
        <position position="398"/>
    </location>
</feature>
<feature type="active site" evidence="12">
    <location>
        <position position="228"/>
    </location>
</feature>
<evidence type="ECO:0000256" key="4">
    <source>
        <dbReference type="ARBA" id="ARBA00022679"/>
    </source>
</evidence>
<feature type="transmembrane region" description="Helical" evidence="12">
    <location>
        <begin position="6"/>
        <end position="24"/>
    </location>
</feature>
<feature type="active site" evidence="12">
    <location>
        <position position="221"/>
    </location>
</feature>
<evidence type="ECO:0000256" key="6">
    <source>
        <dbReference type="ARBA" id="ARBA00022737"/>
    </source>
</evidence>
<comment type="similarity">
    <text evidence="12">Belongs to the phospholipase D family. Cardiolipin synthase subfamily.</text>
</comment>
<evidence type="ECO:0000256" key="11">
    <source>
        <dbReference type="ARBA" id="ARBA00023264"/>
    </source>
</evidence>
<evidence type="ECO:0000256" key="1">
    <source>
        <dbReference type="ARBA" id="ARBA00004651"/>
    </source>
</evidence>
<evidence type="ECO:0000313" key="15">
    <source>
        <dbReference type="EMBL" id="WDF81524.1"/>
    </source>
</evidence>